<gene>
    <name evidence="1" type="ORF">AVEN_253633_1</name>
</gene>
<comment type="caution">
    <text evidence="1">The sequence shown here is derived from an EMBL/GenBank/DDBJ whole genome shotgun (WGS) entry which is preliminary data.</text>
</comment>
<keyword evidence="2" id="KW-1185">Reference proteome</keyword>
<name>A0A4Y2B148_ARAVE</name>
<accession>A0A4Y2B148</accession>
<evidence type="ECO:0000313" key="2">
    <source>
        <dbReference type="Proteomes" id="UP000499080"/>
    </source>
</evidence>
<sequence>FKKSPKGLVSFANAGLPEAVENLQVSYYQKERKENRKVFGSEFCQEVYETQYVSCYSYQDDD</sequence>
<protein>
    <submittedName>
        <fullName evidence="1">Uncharacterized protein</fullName>
    </submittedName>
</protein>
<reference evidence="1 2" key="1">
    <citation type="journal article" date="2019" name="Sci. Rep.">
        <title>Orb-weaving spider Araneus ventricosus genome elucidates the spidroin gene catalogue.</title>
        <authorList>
            <person name="Kono N."/>
            <person name="Nakamura H."/>
            <person name="Ohtoshi R."/>
            <person name="Moran D.A.P."/>
            <person name="Shinohara A."/>
            <person name="Yoshida Y."/>
            <person name="Fujiwara M."/>
            <person name="Mori M."/>
            <person name="Tomita M."/>
            <person name="Arakawa K."/>
        </authorList>
    </citation>
    <scope>NUCLEOTIDE SEQUENCE [LARGE SCALE GENOMIC DNA]</scope>
</reference>
<dbReference type="Proteomes" id="UP000499080">
    <property type="component" value="Unassembled WGS sequence"/>
</dbReference>
<evidence type="ECO:0000313" key="1">
    <source>
        <dbReference type="EMBL" id="GBL85870.1"/>
    </source>
</evidence>
<organism evidence="1 2">
    <name type="scientific">Araneus ventricosus</name>
    <name type="common">Orbweaver spider</name>
    <name type="synonym">Epeira ventricosa</name>
    <dbReference type="NCBI Taxonomy" id="182803"/>
    <lineage>
        <taxon>Eukaryota</taxon>
        <taxon>Metazoa</taxon>
        <taxon>Ecdysozoa</taxon>
        <taxon>Arthropoda</taxon>
        <taxon>Chelicerata</taxon>
        <taxon>Arachnida</taxon>
        <taxon>Araneae</taxon>
        <taxon>Araneomorphae</taxon>
        <taxon>Entelegynae</taxon>
        <taxon>Araneoidea</taxon>
        <taxon>Araneidae</taxon>
        <taxon>Araneus</taxon>
    </lineage>
</organism>
<proteinExistence type="predicted"/>
<dbReference type="AlphaFoldDB" id="A0A4Y2B148"/>
<dbReference type="EMBL" id="BGPR01233961">
    <property type="protein sequence ID" value="GBL85870.1"/>
    <property type="molecule type" value="Genomic_DNA"/>
</dbReference>
<feature type="non-terminal residue" evidence="1">
    <location>
        <position position="1"/>
    </location>
</feature>